<dbReference type="GO" id="GO:0005829">
    <property type="term" value="C:cytosol"/>
    <property type="evidence" value="ECO:0007669"/>
    <property type="project" value="TreeGrafter"/>
</dbReference>
<dbReference type="GO" id="GO:0008614">
    <property type="term" value="P:pyridoxine metabolic process"/>
    <property type="evidence" value="ECO:0007669"/>
    <property type="project" value="TreeGrafter"/>
</dbReference>
<dbReference type="PROSITE" id="PS51274">
    <property type="entry name" value="GATASE_COBBQ"/>
    <property type="match status" value="1"/>
</dbReference>
<feature type="binding site" evidence="10 12">
    <location>
        <begin position="139"/>
        <end position="140"/>
    </location>
    <ligand>
        <name>L-glutamine</name>
        <dbReference type="ChEBI" id="CHEBI:58359"/>
    </ligand>
</feature>
<dbReference type="PIRSF" id="PIRSF005639">
    <property type="entry name" value="Glut_amidoT_SNO"/>
    <property type="match status" value="1"/>
</dbReference>
<dbReference type="RefSeq" id="WP_139283207.1">
    <property type="nucleotide sequence ID" value="NZ_FMYF01000005.1"/>
</dbReference>
<dbReference type="AlphaFoldDB" id="A0A1G6H0S0"/>
<comment type="subunit">
    <text evidence="9 10">In the presence of PdxS, forms a dodecamer of heterodimers. Only shows activity in the heterodimer.</text>
</comment>
<dbReference type="InterPro" id="IPR021196">
    <property type="entry name" value="PdxT/SNO_CS"/>
</dbReference>
<comment type="similarity">
    <text evidence="1 10">Belongs to the glutaminase PdxT/SNO family.</text>
</comment>
<keyword evidence="5 10" id="KW-0456">Lyase</keyword>
<dbReference type="Gene3D" id="3.40.50.880">
    <property type="match status" value="1"/>
</dbReference>
<dbReference type="PROSITE" id="PS51273">
    <property type="entry name" value="GATASE_TYPE_1"/>
    <property type="match status" value="1"/>
</dbReference>
<keyword evidence="4 10" id="KW-0315">Glutamine amidotransferase</keyword>
<evidence type="ECO:0000256" key="2">
    <source>
        <dbReference type="ARBA" id="ARBA00022801"/>
    </source>
</evidence>
<sequence>MTTIGVVALQGAVSEHVAMLTGLGATVRQIRTPDGLDGLDGLVLPGGESTAMARAAAKVGLFEQVRERRESGLPIFGTCAGLILLAERVEDGEALAGFATVGGLDITARRNAFGGQLASFRAGLDVQGVEGPAFPAVFIRAPQVVAVEASVQVLARTSADGPIVAVRQGGLLATSFHPELTADDRLHRLFLSICRG</sequence>
<reference evidence="13 14" key="1">
    <citation type="submission" date="2016-06" db="EMBL/GenBank/DDBJ databases">
        <authorList>
            <person name="Olsen C.W."/>
            <person name="Carey S."/>
            <person name="Hinshaw L."/>
            <person name="Karasin A.I."/>
        </authorList>
    </citation>
    <scope>NUCLEOTIDE SEQUENCE [LARGE SCALE GENOMIC DNA]</scope>
    <source>
        <strain evidence="13 14">LZ-22</strain>
    </source>
</reference>
<feature type="active site" description="Charge relay system" evidence="10 11">
    <location>
        <position position="177"/>
    </location>
</feature>
<name>A0A1G6H0S0_9ACTN</name>
<dbReference type="PROSITE" id="PS51130">
    <property type="entry name" value="PDXT_SNO_2"/>
    <property type="match status" value="1"/>
</dbReference>
<dbReference type="GO" id="GO:1903600">
    <property type="term" value="C:glutaminase complex"/>
    <property type="evidence" value="ECO:0007669"/>
    <property type="project" value="TreeGrafter"/>
</dbReference>
<dbReference type="InterPro" id="IPR002161">
    <property type="entry name" value="PdxT/SNO"/>
</dbReference>
<keyword evidence="2 10" id="KW-0378">Hydrolase</keyword>
<dbReference type="Pfam" id="PF01174">
    <property type="entry name" value="SNO"/>
    <property type="match status" value="1"/>
</dbReference>
<dbReference type="EC" id="4.3.3.6" evidence="10"/>
<dbReference type="PANTHER" id="PTHR31559">
    <property type="entry name" value="PYRIDOXAL 5'-PHOSPHATE SYNTHASE SUBUNIT SNO"/>
    <property type="match status" value="1"/>
</dbReference>
<feature type="binding site" evidence="10 12">
    <location>
        <position position="110"/>
    </location>
    <ligand>
        <name>L-glutamine</name>
        <dbReference type="ChEBI" id="CHEBI:58359"/>
    </ligand>
</feature>
<dbReference type="OrthoDB" id="9810320at2"/>
<organism evidence="13 14">
    <name type="scientific">Raineyella antarctica</name>
    <dbReference type="NCBI Taxonomy" id="1577474"/>
    <lineage>
        <taxon>Bacteria</taxon>
        <taxon>Bacillati</taxon>
        <taxon>Actinomycetota</taxon>
        <taxon>Actinomycetes</taxon>
        <taxon>Propionibacteriales</taxon>
        <taxon>Propionibacteriaceae</taxon>
        <taxon>Raineyella</taxon>
    </lineage>
</organism>
<accession>A0A1G6H0S0</accession>
<keyword evidence="3 10" id="KW-0663">Pyridoxal phosphate</keyword>
<evidence type="ECO:0000256" key="10">
    <source>
        <dbReference type="HAMAP-Rule" id="MF_01615"/>
    </source>
</evidence>
<proteinExistence type="inferred from homology"/>
<dbReference type="UniPathway" id="UPA00245"/>
<dbReference type="PANTHER" id="PTHR31559:SF0">
    <property type="entry name" value="PYRIDOXAL 5'-PHOSPHATE SYNTHASE SUBUNIT SNO1-RELATED"/>
    <property type="match status" value="1"/>
</dbReference>
<evidence type="ECO:0000256" key="8">
    <source>
        <dbReference type="ARBA" id="ARBA00054599"/>
    </source>
</evidence>
<dbReference type="CDD" id="cd01749">
    <property type="entry name" value="GATase1_PB"/>
    <property type="match status" value="1"/>
</dbReference>
<dbReference type="InterPro" id="IPR029062">
    <property type="entry name" value="Class_I_gatase-like"/>
</dbReference>
<dbReference type="PROSITE" id="PS01236">
    <property type="entry name" value="PDXT_SNO_1"/>
    <property type="match status" value="1"/>
</dbReference>
<dbReference type="Proteomes" id="UP000199086">
    <property type="component" value="Unassembled WGS sequence"/>
</dbReference>
<evidence type="ECO:0000256" key="7">
    <source>
        <dbReference type="ARBA" id="ARBA00049534"/>
    </source>
</evidence>
<dbReference type="GO" id="GO:0006543">
    <property type="term" value="P:L-glutamine catabolic process"/>
    <property type="evidence" value="ECO:0007669"/>
    <property type="project" value="UniProtKB-UniRule"/>
</dbReference>
<gene>
    <name evidence="10" type="primary">pdxT</name>
    <name evidence="13" type="ORF">GA0111570_105280</name>
</gene>
<feature type="active site" description="Nucleophile" evidence="10 11">
    <location>
        <position position="79"/>
    </location>
</feature>
<evidence type="ECO:0000256" key="5">
    <source>
        <dbReference type="ARBA" id="ARBA00023239"/>
    </source>
</evidence>
<dbReference type="EMBL" id="FMYF01000005">
    <property type="protein sequence ID" value="SDB86986.1"/>
    <property type="molecule type" value="Genomic_DNA"/>
</dbReference>
<evidence type="ECO:0000256" key="1">
    <source>
        <dbReference type="ARBA" id="ARBA00008345"/>
    </source>
</evidence>
<dbReference type="STRING" id="1577474.GA0111570_105280"/>
<dbReference type="EC" id="3.5.1.2" evidence="10"/>
<evidence type="ECO:0000256" key="6">
    <source>
        <dbReference type="ARBA" id="ARBA00047992"/>
    </source>
</evidence>
<comment type="catalytic activity">
    <reaction evidence="7 10">
        <text>L-glutamine + H2O = L-glutamate + NH4(+)</text>
        <dbReference type="Rhea" id="RHEA:15889"/>
        <dbReference type="ChEBI" id="CHEBI:15377"/>
        <dbReference type="ChEBI" id="CHEBI:28938"/>
        <dbReference type="ChEBI" id="CHEBI:29985"/>
        <dbReference type="ChEBI" id="CHEBI:58359"/>
        <dbReference type="EC" id="3.5.1.2"/>
    </reaction>
</comment>
<evidence type="ECO:0000313" key="14">
    <source>
        <dbReference type="Proteomes" id="UP000199086"/>
    </source>
</evidence>
<keyword evidence="14" id="KW-1185">Reference proteome</keyword>
<dbReference type="SUPFAM" id="SSF52317">
    <property type="entry name" value="Class I glutamine amidotransferase-like"/>
    <property type="match status" value="1"/>
</dbReference>
<protein>
    <recommendedName>
        <fullName evidence="10">Pyridoxal 5'-phosphate synthase subunit PdxT</fullName>
        <ecNumber evidence="10">4.3.3.6</ecNumber>
    </recommendedName>
    <alternativeName>
        <fullName evidence="10">Pdx2</fullName>
    </alternativeName>
    <alternativeName>
        <fullName evidence="10">Pyridoxal 5'-phosphate synthase glutaminase subunit</fullName>
        <ecNumber evidence="10">3.5.1.2</ecNumber>
    </alternativeName>
</protein>
<dbReference type="FunFam" id="3.40.50.880:FF:000010">
    <property type="entry name" value="uncharacterized protein LOC100176842 isoform X2"/>
    <property type="match status" value="1"/>
</dbReference>
<evidence type="ECO:0000256" key="12">
    <source>
        <dbReference type="PIRSR" id="PIRSR005639-2"/>
    </source>
</evidence>
<evidence type="ECO:0000256" key="9">
    <source>
        <dbReference type="ARBA" id="ARBA00064749"/>
    </source>
</evidence>
<feature type="active site" description="Charge relay system" evidence="10 11">
    <location>
        <position position="179"/>
    </location>
</feature>
<dbReference type="GO" id="GO:0036381">
    <property type="term" value="F:pyridoxal 5'-phosphate synthase (glutamine hydrolysing) activity"/>
    <property type="evidence" value="ECO:0007669"/>
    <property type="project" value="UniProtKB-UniRule"/>
</dbReference>
<comment type="function">
    <text evidence="8 10">Catalyzes the hydrolysis of glutamine to glutamate and ammonia as part of the biosynthesis of pyridoxal 5'-phosphate. The resulting ammonia molecule is channeled to the active site of PdxS.</text>
</comment>
<comment type="pathway">
    <text evidence="10">Cofactor biosynthesis; pyridoxal 5'-phosphate biosynthesis.</text>
</comment>
<dbReference type="HAMAP" id="MF_01615">
    <property type="entry name" value="PdxT"/>
    <property type="match status" value="1"/>
</dbReference>
<evidence type="ECO:0000313" key="13">
    <source>
        <dbReference type="EMBL" id="SDB86986.1"/>
    </source>
</evidence>
<evidence type="ECO:0000256" key="3">
    <source>
        <dbReference type="ARBA" id="ARBA00022898"/>
    </source>
</evidence>
<evidence type="ECO:0000256" key="4">
    <source>
        <dbReference type="ARBA" id="ARBA00022962"/>
    </source>
</evidence>
<dbReference type="GO" id="GO:0042823">
    <property type="term" value="P:pyridoxal phosphate biosynthetic process"/>
    <property type="evidence" value="ECO:0007669"/>
    <property type="project" value="UniProtKB-UniRule"/>
</dbReference>
<dbReference type="GO" id="GO:0004359">
    <property type="term" value="F:glutaminase activity"/>
    <property type="evidence" value="ECO:0007669"/>
    <property type="project" value="UniProtKB-UniRule"/>
</dbReference>
<evidence type="ECO:0000256" key="11">
    <source>
        <dbReference type="PIRSR" id="PIRSR005639-1"/>
    </source>
</evidence>
<comment type="catalytic activity">
    <reaction evidence="6 10">
        <text>aldehydo-D-ribose 5-phosphate + D-glyceraldehyde 3-phosphate + L-glutamine = pyridoxal 5'-phosphate + L-glutamate + phosphate + 3 H2O + H(+)</text>
        <dbReference type="Rhea" id="RHEA:31507"/>
        <dbReference type="ChEBI" id="CHEBI:15377"/>
        <dbReference type="ChEBI" id="CHEBI:15378"/>
        <dbReference type="ChEBI" id="CHEBI:29985"/>
        <dbReference type="ChEBI" id="CHEBI:43474"/>
        <dbReference type="ChEBI" id="CHEBI:58273"/>
        <dbReference type="ChEBI" id="CHEBI:58359"/>
        <dbReference type="ChEBI" id="CHEBI:59776"/>
        <dbReference type="ChEBI" id="CHEBI:597326"/>
        <dbReference type="EC" id="4.3.3.6"/>
    </reaction>
</comment>
<dbReference type="NCBIfam" id="TIGR03800">
    <property type="entry name" value="PLP_synth_Pdx2"/>
    <property type="match status" value="1"/>
</dbReference>
<feature type="binding site" evidence="10 12">
    <location>
        <begin position="47"/>
        <end position="49"/>
    </location>
    <ligand>
        <name>L-glutamine</name>
        <dbReference type="ChEBI" id="CHEBI:58359"/>
    </ligand>
</feature>